<dbReference type="STRING" id="177199.A0A420Y086"/>
<sequence length="343" mass="37741">MNSVDKDAAGNYLVSARYTRSLTYINGTNGEVIWVLGGKKNRFRDLSGGRATDFAYQHDARWDATGSTLTLFDNAVDNENPMRSDSRGLRLEVDQQAMTVAVVTEYVNPRKLRAISQGSLQTLPSGNVLLSYGHLAAFSEFANDGRLLCDVNYGPESRFGAGDVQAYHTLVALDEHENAKLFVSWNGATEVATWDLEGAAGATASDEEWVRLDTLEKSSFESAFRLRHIYPRFLRVSGRDANAGLLGTSEPVEVAIEVSNHSGVDDSHGNGGEPQAYNSKSEDTDSSQSQVVFVDHHPLASTLLSFWRLLEAVTGMFGLFLIYRSCGGHWMRNKMSLCVDLPR</sequence>
<proteinExistence type="predicted"/>
<dbReference type="InterPro" id="IPR039535">
    <property type="entry name" value="ASST-like"/>
</dbReference>
<dbReference type="InterPro" id="IPR053143">
    <property type="entry name" value="Arylsulfate_ST"/>
</dbReference>
<dbReference type="PANTHER" id="PTHR35340:SF5">
    <property type="entry name" value="ASST-DOMAIN-CONTAINING PROTEIN"/>
    <property type="match status" value="1"/>
</dbReference>
<keyword evidence="3" id="KW-1185">Reference proteome</keyword>
<name>A0A420Y086_9PEZI</name>
<gene>
    <name evidence="2" type="ORF">DL546_001801</name>
</gene>
<dbReference type="Proteomes" id="UP000275385">
    <property type="component" value="Unassembled WGS sequence"/>
</dbReference>
<dbReference type="Pfam" id="PF14269">
    <property type="entry name" value="Arylsulfotran_2"/>
    <property type="match status" value="1"/>
</dbReference>
<reference evidence="2 3" key="1">
    <citation type="submission" date="2018-08" db="EMBL/GenBank/DDBJ databases">
        <title>Draft genome of the lignicolous fungus Coniochaeta pulveracea.</title>
        <authorList>
            <person name="Borstlap C.J."/>
            <person name="De Witt R.N."/>
            <person name="Botha A."/>
            <person name="Volschenk H."/>
        </authorList>
    </citation>
    <scope>NUCLEOTIDE SEQUENCE [LARGE SCALE GENOMIC DNA]</scope>
    <source>
        <strain evidence="2 3">CAB683</strain>
    </source>
</reference>
<dbReference type="AlphaFoldDB" id="A0A420Y086"/>
<evidence type="ECO:0000313" key="3">
    <source>
        <dbReference type="Proteomes" id="UP000275385"/>
    </source>
</evidence>
<organism evidence="2 3">
    <name type="scientific">Coniochaeta pulveracea</name>
    <dbReference type="NCBI Taxonomy" id="177199"/>
    <lineage>
        <taxon>Eukaryota</taxon>
        <taxon>Fungi</taxon>
        <taxon>Dikarya</taxon>
        <taxon>Ascomycota</taxon>
        <taxon>Pezizomycotina</taxon>
        <taxon>Sordariomycetes</taxon>
        <taxon>Sordariomycetidae</taxon>
        <taxon>Coniochaetales</taxon>
        <taxon>Coniochaetaceae</taxon>
        <taxon>Coniochaeta</taxon>
    </lineage>
</organism>
<protein>
    <submittedName>
        <fullName evidence="2">Uncharacterized protein</fullName>
    </submittedName>
</protein>
<dbReference type="EMBL" id="QVQW01000076">
    <property type="protein sequence ID" value="RKU41354.1"/>
    <property type="molecule type" value="Genomic_DNA"/>
</dbReference>
<comment type="caution">
    <text evidence="2">The sequence shown here is derived from an EMBL/GenBank/DDBJ whole genome shotgun (WGS) entry which is preliminary data.</text>
</comment>
<feature type="region of interest" description="Disordered" evidence="1">
    <location>
        <begin position="261"/>
        <end position="283"/>
    </location>
</feature>
<accession>A0A420Y086</accession>
<evidence type="ECO:0000313" key="2">
    <source>
        <dbReference type="EMBL" id="RKU41354.1"/>
    </source>
</evidence>
<evidence type="ECO:0000256" key="1">
    <source>
        <dbReference type="SAM" id="MobiDB-lite"/>
    </source>
</evidence>
<dbReference type="OrthoDB" id="5427350at2759"/>
<dbReference type="PANTHER" id="PTHR35340">
    <property type="entry name" value="PQQ ENZYME REPEAT PROTEIN-RELATED"/>
    <property type="match status" value="1"/>
</dbReference>